<dbReference type="Pfam" id="PF13499">
    <property type="entry name" value="EF-hand_7"/>
    <property type="match status" value="1"/>
</dbReference>
<dbReference type="PROSITE" id="PS50222">
    <property type="entry name" value="EF_HAND_2"/>
    <property type="match status" value="3"/>
</dbReference>
<dbReference type="SMART" id="SM00054">
    <property type="entry name" value="EFh"/>
    <property type="match status" value="3"/>
</dbReference>
<dbReference type="CDD" id="cd00051">
    <property type="entry name" value="EFh"/>
    <property type="match status" value="2"/>
</dbReference>
<keyword evidence="1 4" id="KW-0677">Repeat</keyword>
<dbReference type="SUPFAM" id="SSF47473">
    <property type="entry name" value="EF-hand"/>
    <property type="match status" value="1"/>
</dbReference>
<evidence type="ECO:0000313" key="7">
    <source>
        <dbReference type="EMBL" id="SPD29034.1"/>
    </source>
</evidence>
<dbReference type="EMBL" id="OIVN01006256">
    <property type="protein sequence ID" value="SPD29034.1"/>
    <property type="molecule type" value="Genomic_DNA"/>
</dbReference>
<comment type="function">
    <text evidence="4">Acts as a calcium sensor. CBL proteins interact with CIPK serine-threonine protein kinases. Binding of a CBL protein to the regulatory NAF domain of a CIPK protein lead to the activation of the kinase in a calcium-dependent manner.</text>
</comment>
<sequence length="297" mass="33722">MGDSSICVVFAPFIGWIEVLIFGLARCFVQNSPYKHLYYSYDDLVRLSNTTPFTVNEIEALRELYKKLSRLIIDDGLIHKEELQLALFRMPAGENLFLDRVFDLFDEKKNGFIDFEEFVRALSVFHPHAPLDDKIDFAFRLYDLRQTGYIEKEEVKQMVVAILSESGIQLSDESLEAIINKTFADIDADKDGKINKEEWKAFAVGHPTLLKNMTLAYLKDITTVFPSFIFNTEVDEKSLATLQKGGASFTPALSQTCLKNQRGYIMEGGCYDALQNLPYTTRVGSEELVKAAPPPQL</sequence>
<dbReference type="InterPro" id="IPR045198">
    <property type="entry name" value="CNBL1-10"/>
</dbReference>
<dbReference type="PANTHER" id="PTHR23056">
    <property type="entry name" value="CALCINEURIN B"/>
    <property type="match status" value="1"/>
</dbReference>
<keyword evidence="5" id="KW-1133">Transmembrane helix</keyword>
<accession>A0A2N9IXL6</accession>
<feature type="transmembrane region" description="Helical" evidence="5">
    <location>
        <begin position="6"/>
        <end position="29"/>
    </location>
</feature>
<dbReference type="Pfam" id="PF00036">
    <property type="entry name" value="EF-hand_1"/>
    <property type="match status" value="1"/>
</dbReference>
<evidence type="ECO:0000259" key="6">
    <source>
        <dbReference type="PROSITE" id="PS50222"/>
    </source>
</evidence>
<dbReference type="GO" id="GO:0019722">
    <property type="term" value="P:calcium-mediated signaling"/>
    <property type="evidence" value="ECO:0007669"/>
    <property type="project" value="UniProtKB-UniRule"/>
</dbReference>
<dbReference type="PANTHER" id="PTHR23056:SF98">
    <property type="entry name" value="CALCINEURIN B-LIKE PROTEIN"/>
    <property type="match status" value="1"/>
</dbReference>
<dbReference type="InterPro" id="IPR018247">
    <property type="entry name" value="EF_Hand_1_Ca_BS"/>
</dbReference>
<protein>
    <recommendedName>
        <fullName evidence="4">Calcineurin B-like protein</fullName>
    </recommendedName>
</protein>
<dbReference type="GO" id="GO:0005509">
    <property type="term" value="F:calcium ion binding"/>
    <property type="evidence" value="ECO:0007669"/>
    <property type="project" value="UniProtKB-UniRule"/>
</dbReference>
<evidence type="ECO:0000256" key="1">
    <source>
        <dbReference type="ARBA" id="ARBA00022737"/>
    </source>
</evidence>
<dbReference type="AlphaFoldDB" id="A0A2N9IXL6"/>
<keyword evidence="2 4" id="KW-0106">Calcium</keyword>
<dbReference type="GO" id="GO:0019900">
    <property type="term" value="F:kinase binding"/>
    <property type="evidence" value="ECO:0007669"/>
    <property type="project" value="UniProtKB-UniRule"/>
</dbReference>
<evidence type="ECO:0000256" key="3">
    <source>
        <dbReference type="ARBA" id="ARBA00023774"/>
    </source>
</evidence>
<proteinExistence type="inferred from homology"/>
<comment type="similarity">
    <text evidence="3 4">Belongs to the calcineurin regulatory subunit family.</text>
</comment>
<name>A0A2N9IXL6_FAGSY</name>
<reference evidence="7" key="1">
    <citation type="submission" date="2018-02" db="EMBL/GenBank/DDBJ databases">
        <authorList>
            <person name="Cohen D.B."/>
            <person name="Kent A.D."/>
        </authorList>
    </citation>
    <scope>NUCLEOTIDE SEQUENCE</scope>
</reference>
<comment type="subcellular location">
    <subcellularLocation>
        <location evidence="4">Membrane</location>
    </subcellularLocation>
</comment>
<evidence type="ECO:0000256" key="2">
    <source>
        <dbReference type="ARBA" id="ARBA00022837"/>
    </source>
</evidence>
<feature type="domain" description="EF-hand" evidence="6">
    <location>
        <begin position="93"/>
        <end position="128"/>
    </location>
</feature>
<keyword evidence="4" id="KW-0479">Metal-binding</keyword>
<dbReference type="GO" id="GO:0016020">
    <property type="term" value="C:membrane"/>
    <property type="evidence" value="ECO:0007669"/>
    <property type="project" value="UniProtKB-SubCell"/>
</dbReference>
<dbReference type="FunFam" id="1.10.238.10:FF:000073">
    <property type="entry name" value="calcineurin B-like protein 3"/>
    <property type="match status" value="1"/>
</dbReference>
<dbReference type="PRINTS" id="PR00450">
    <property type="entry name" value="RECOVERIN"/>
</dbReference>
<dbReference type="Gene3D" id="1.10.238.10">
    <property type="entry name" value="EF-hand"/>
    <property type="match status" value="1"/>
</dbReference>
<dbReference type="PROSITE" id="PS00018">
    <property type="entry name" value="EF_HAND_1"/>
    <property type="match status" value="1"/>
</dbReference>
<keyword evidence="5" id="KW-0812">Transmembrane</keyword>
<feature type="domain" description="EF-hand" evidence="6">
    <location>
        <begin position="174"/>
        <end position="209"/>
    </location>
</feature>
<gene>
    <name evidence="7" type="ORF">FSB_LOCUS56916</name>
</gene>
<dbReference type="InterPro" id="IPR002048">
    <property type="entry name" value="EF_hand_dom"/>
</dbReference>
<evidence type="ECO:0000256" key="5">
    <source>
        <dbReference type="SAM" id="Phobius"/>
    </source>
</evidence>
<keyword evidence="4 5" id="KW-0472">Membrane</keyword>
<comment type="subunit">
    <text evidence="4">Homodimer. Interacts with CIPK.</text>
</comment>
<organism evidence="7">
    <name type="scientific">Fagus sylvatica</name>
    <name type="common">Beechnut</name>
    <dbReference type="NCBI Taxonomy" id="28930"/>
    <lineage>
        <taxon>Eukaryota</taxon>
        <taxon>Viridiplantae</taxon>
        <taxon>Streptophyta</taxon>
        <taxon>Embryophyta</taxon>
        <taxon>Tracheophyta</taxon>
        <taxon>Spermatophyta</taxon>
        <taxon>Magnoliopsida</taxon>
        <taxon>eudicotyledons</taxon>
        <taxon>Gunneridae</taxon>
        <taxon>Pentapetalae</taxon>
        <taxon>rosids</taxon>
        <taxon>fabids</taxon>
        <taxon>Fagales</taxon>
        <taxon>Fagaceae</taxon>
        <taxon>Fagus</taxon>
    </lineage>
</organism>
<dbReference type="InterPro" id="IPR011992">
    <property type="entry name" value="EF-hand-dom_pair"/>
</dbReference>
<feature type="domain" description="EF-hand" evidence="6">
    <location>
        <begin position="130"/>
        <end position="165"/>
    </location>
</feature>
<evidence type="ECO:0000256" key="4">
    <source>
        <dbReference type="RuleBase" id="RU369080"/>
    </source>
</evidence>